<dbReference type="InterPro" id="IPR004102">
    <property type="entry name" value="Poly(ADP-ribose)pol_reg_dom"/>
</dbReference>
<dbReference type="RefSeq" id="WP_145276950.1">
    <property type="nucleotide sequence ID" value="NZ_CP036426.1"/>
</dbReference>
<dbReference type="InterPro" id="IPR031273">
    <property type="entry name" value="PARP4"/>
</dbReference>
<feature type="domain" description="PARP catalytic" evidence="5">
    <location>
        <begin position="287"/>
        <end position="483"/>
    </location>
</feature>
<dbReference type="InterPro" id="IPR036616">
    <property type="entry name" value="Poly(ADP-ribose)pol_reg_dom_sf"/>
</dbReference>
<gene>
    <name evidence="8" type="ORF">ElP_64080</name>
</gene>
<proteinExistence type="predicted"/>
<dbReference type="KEGG" id="tpla:ElP_64080"/>
<keyword evidence="3" id="KW-0548">Nucleotidyltransferase</keyword>
<evidence type="ECO:0000313" key="8">
    <source>
        <dbReference type="EMBL" id="QDV38453.1"/>
    </source>
</evidence>
<dbReference type="Pfam" id="PF02877">
    <property type="entry name" value="PARP_reg"/>
    <property type="match status" value="1"/>
</dbReference>
<keyword evidence="4" id="KW-0520">NAD</keyword>
<dbReference type="SUPFAM" id="SSF47587">
    <property type="entry name" value="Domain of poly(ADP-ribose) polymerase"/>
    <property type="match status" value="1"/>
</dbReference>
<dbReference type="GO" id="GO:0003950">
    <property type="term" value="F:NAD+ poly-ADP-ribosyltransferase activity"/>
    <property type="evidence" value="ECO:0007669"/>
    <property type="project" value="InterPro"/>
</dbReference>
<protein>
    <submittedName>
        <fullName evidence="8">Poly(ADP-ribose) polymerase catalytic domain protein</fullName>
    </submittedName>
</protein>
<evidence type="ECO:0000259" key="5">
    <source>
        <dbReference type="PROSITE" id="PS51059"/>
    </source>
</evidence>
<dbReference type="Pfam" id="PF05406">
    <property type="entry name" value="WGR"/>
    <property type="match status" value="1"/>
</dbReference>
<evidence type="ECO:0000259" key="7">
    <source>
        <dbReference type="PROSITE" id="PS51977"/>
    </source>
</evidence>
<keyword evidence="1" id="KW-0328">Glycosyltransferase</keyword>
<dbReference type="PROSITE" id="PS51059">
    <property type="entry name" value="PARP_CATALYTIC"/>
    <property type="match status" value="1"/>
</dbReference>
<dbReference type="Gene3D" id="3.90.228.10">
    <property type="match status" value="1"/>
</dbReference>
<dbReference type="SUPFAM" id="SSF142921">
    <property type="entry name" value="WGR domain-like"/>
    <property type="match status" value="1"/>
</dbReference>
<dbReference type="SUPFAM" id="SSF56399">
    <property type="entry name" value="ADP-ribosylation"/>
    <property type="match status" value="1"/>
</dbReference>
<dbReference type="PROSITE" id="PS51060">
    <property type="entry name" value="PARP_ALPHA_HD"/>
    <property type="match status" value="1"/>
</dbReference>
<name>A0A518HC56_9BACT</name>
<dbReference type="PANTHER" id="PTHR46530">
    <property type="entry name" value="PROTEIN MONO-ADP-RIBOSYLTRANSFERASE PARP4"/>
    <property type="match status" value="1"/>
</dbReference>
<dbReference type="SMART" id="SM00773">
    <property type="entry name" value="WGR"/>
    <property type="match status" value="1"/>
</dbReference>
<feature type="domain" description="WGR" evidence="7">
    <location>
        <begin position="20"/>
        <end position="120"/>
    </location>
</feature>
<dbReference type="Proteomes" id="UP000317835">
    <property type="component" value="Chromosome"/>
</dbReference>
<dbReference type="PANTHER" id="PTHR46530:SF1">
    <property type="entry name" value="PROTEIN MONO-ADP-RIBOSYLTRANSFERASE PARP4"/>
    <property type="match status" value="1"/>
</dbReference>
<organism evidence="8 9">
    <name type="scientific">Tautonia plasticadhaerens</name>
    <dbReference type="NCBI Taxonomy" id="2527974"/>
    <lineage>
        <taxon>Bacteria</taxon>
        <taxon>Pseudomonadati</taxon>
        <taxon>Planctomycetota</taxon>
        <taxon>Planctomycetia</taxon>
        <taxon>Isosphaerales</taxon>
        <taxon>Isosphaeraceae</taxon>
        <taxon>Tautonia</taxon>
    </lineage>
</organism>
<evidence type="ECO:0000313" key="9">
    <source>
        <dbReference type="Proteomes" id="UP000317835"/>
    </source>
</evidence>
<evidence type="ECO:0000256" key="3">
    <source>
        <dbReference type="ARBA" id="ARBA00022695"/>
    </source>
</evidence>
<dbReference type="Gene3D" id="2.20.140.10">
    <property type="entry name" value="WGR domain"/>
    <property type="match status" value="1"/>
</dbReference>
<dbReference type="Gene3D" id="1.20.142.10">
    <property type="entry name" value="Poly(ADP-ribose) polymerase, regulatory domain"/>
    <property type="match status" value="1"/>
</dbReference>
<keyword evidence="9" id="KW-1185">Reference proteome</keyword>
<dbReference type="InterPro" id="IPR008893">
    <property type="entry name" value="WGR_domain"/>
</dbReference>
<dbReference type="OrthoDB" id="4640276at2"/>
<dbReference type="GO" id="GO:0005737">
    <property type="term" value="C:cytoplasm"/>
    <property type="evidence" value="ECO:0007669"/>
    <property type="project" value="TreeGrafter"/>
</dbReference>
<dbReference type="InterPro" id="IPR036930">
    <property type="entry name" value="WGR_dom_sf"/>
</dbReference>
<dbReference type="PROSITE" id="PS51977">
    <property type="entry name" value="WGR"/>
    <property type="match status" value="1"/>
</dbReference>
<evidence type="ECO:0000256" key="2">
    <source>
        <dbReference type="ARBA" id="ARBA00022679"/>
    </source>
</evidence>
<dbReference type="Pfam" id="PF00644">
    <property type="entry name" value="PARP"/>
    <property type="match status" value="1"/>
</dbReference>
<dbReference type="AlphaFoldDB" id="A0A518HC56"/>
<dbReference type="GO" id="GO:0016779">
    <property type="term" value="F:nucleotidyltransferase activity"/>
    <property type="evidence" value="ECO:0007669"/>
    <property type="project" value="UniProtKB-KW"/>
</dbReference>
<feature type="domain" description="PARP alpha-helical" evidence="6">
    <location>
        <begin position="154"/>
        <end position="281"/>
    </location>
</feature>
<dbReference type="InterPro" id="IPR012317">
    <property type="entry name" value="Poly(ADP-ribose)pol_cat_dom"/>
</dbReference>
<evidence type="ECO:0000256" key="1">
    <source>
        <dbReference type="ARBA" id="ARBA00022676"/>
    </source>
</evidence>
<evidence type="ECO:0000259" key="6">
    <source>
        <dbReference type="PROSITE" id="PS51060"/>
    </source>
</evidence>
<accession>A0A518HC56</accession>
<reference evidence="8 9" key="1">
    <citation type="submission" date="2019-02" db="EMBL/GenBank/DDBJ databases">
        <title>Deep-cultivation of Planctomycetes and their phenomic and genomic characterization uncovers novel biology.</title>
        <authorList>
            <person name="Wiegand S."/>
            <person name="Jogler M."/>
            <person name="Boedeker C."/>
            <person name="Pinto D."/>
            <person name="Vollmers J."/>
            <person name="Rivas-Marin E."/>
            <person name="Kohn T."/>
            <person name="Peeters S.H."/>
            <person name="Heuer A."/>
            <person name="Rast P."/>
            <person name="Oberbeckmann S."/>
            <person name="Bunk B."/>
            <person name="Jeske O."/>
            <person name="Meyerdierks A."/>
            <person name="Storesund J.E."/>
            <person name="Kallscheuer N."/>
            <person name="Luecker S."/>
            <person name="Lage O.M."/>
            <person name="Pohl T."/>
            <person name="Merkel B.J."/>
            <person name="Hornburger P."/>
            <person name="Mueller R.-W."/>
            <person name="Bruemmer F."/>
            <person name="Labrenz M."/>
            <person name="Spormann A.M."/>
            <person name="Op den Camp H."/>
            <person name="Overmann J."/>
            <person name="Amann R."/>
            <person name="Jetten M.S.M."/>
            <person name="Mascher T."/>
            <person name="Medema M.H."/>
            <person name="Devos D.P."/>
            <person name="Kaster A.-K."/>
            <person name="Ovreas L."/>
            <person name="Rohde M."/>
            <person name="Galperin M.Y."/>
            <person name="Jogler C."/>
        </authorList>
    </citation>
    <scope>NUCLEOTIDE SEQUENCE [LARGE SCALE GENOMIC DNA]</scope>
    <source>
        <strain evidence="8 9">ElP</strain>
    </source>
</reference>
<dbReference type="EMBL" id="CP036426">
    <property type="protein sequence ID" value="QDV38453.1"/>
    <property type="molecule type" value="Genomic_DNA"/>
</dbReference>
<keyword evidence="2" id="KW-0808">Transferase</keyword>
<sequence>MTKVKAWTSGESGEPGFAEAFEVARKAVLQVTDIKTNRNKYYAIELHSAEGCEYRFRVFTHYGRTDDLETNPDAGQKECRYFSSLAEAESCFQQIYRQKTSASKGYREVALASTRIGSHQARGTGAGEIDAKTLERLARAKAAEKNGRPAEPPASRLSPGVSDLVRYIYDEAKGALTDTVAARITANGIETPLGILTLGQIEKGEAILQAAYDLFNKKRAKDRDEQLTRLSGEFYSAIPHRIGRSRAAVDAAVISSLEAFAQKQQTLQLMKDMLQVNGEGGDVLFSSRVDREYEALGTRIEWVDPADREFKELSKAVIKSQVKSKTIAVKNLFRVRRDAEWGQFADGVGNDRLLYHGSRISNWVGILSRGILLPKIVVSMGVHRTDAGWLGHGIYFGDAACTSLFYTTPGRRKTRLMAIARVALGKMKDYTKITYGLTEPPKGFDSCHGVRRKFGRPSEFADDEYVIYRPEQQRLEYLVEFTG</sequence>
<evidence type="ECO:0000256" key="4">
    <source>
        <dbReference type="ARBA" id="ARBA00023027"/>
    </source>
</evidence>